<reference evidence="2 3" key="1">
    <citation type="submission" date="2013-02" db="EMBL/GenBank/DDBJ databases">
        <title>The Genome Annotation of Plasmodium falciparum CAMP/Malaysia.</title>
        <authorList>
            <consortium name="The Broad Institute Genome Sequencing Platform"/>
            <consortium name="The Broad Institute Genome Sequencing Center for Infectious Disease"/>
            <person name="Neafsey D."/>
            <person name="Hoffman S."/>
            <person name="Volkman S."/>
            <person name="Rosenthal P."/>
            <person name="Walker B."/>
            <person name="Young S.K."/>
            <person name="Zeng Q."/>
            <person name="Gargeya S."/>
            <person name="Fitzgerald M."/>
            <person name="Haas B."/>
            <person name="Abouelleil A."/>
            <person name="Allen A.W."/>
            <person name="Alvarado L."/>
            <person name="Arachchi H.M."/>
            <person name="Berlin A.M."/>
            <person name="Chapman S.B."/>
            <person name="Gainer-Dewar J."/>
            <person name="Goldberg J."/>
            <person name="Griggs A."/>
            <person name="Gujja S."/>
            <person name="Hansen M."/>
            <person name="Howarth C."/>
            <person name="Imamovic A."/>
            <person name="Ireland A."/>
            <person name="Larimer J."/>
            <person name="McCowan C."/>
            <person name="Murphy C."/>
            <person name="Pearson M."/>
            <person name="Poon T.W."/>
            <person name="Priest M."/>
            <person name="Roberts A."/>
            <person name="Saif S."/>
            <person name="Shea T."/>
            <person name="Sisk P."/>
            <person name="Sykes S."/>
            <person name="Wortman J."/>
            <person name="Nusbaum C."/>
            <person name="Birren B."/>
        </authorList>
    </citation>
    <scope>NUCLEOTIDE SEQUENCE [LARGE SCALE GENOMIC DNA]</scope>
    <source>
        <strain evidence="2 3">CAMP/Malaysia</strain>
    </source>
</reference>
<name>A0A024X7U8_PLAFC</name>
<evidence type="ECO:0000313" key="3">
    <source>
        <dbReference type="Proteomes" id="UP000030694"/>
    </source>
</evidence>
<keyword evidence="1" id="KW-1133">Transmembrane helix</keyword>
<feature type="transmembrane region" description="Helical" evidence="1">
    <location>
        <begin position="6"/>
        <end position="31"/>
    </location>
</feature>
<organism evidence="2 3">
    <name type="scientific">Plasmodium falciparum (isolate Camp / Malaysia)</name>
    <dbReference type="NCBI Taxonomy" id="5835"/>
    <lineage>
        <taxon>Eukaryota</taxon>
        <taxon>Sar</taxon>
        <taxon>Alveolata</taxon>
        <taxon>Apicomplexa</taxon>
        <taxon>Aconoidasida</taxon>
        <taxon>Haemosporida</taxon>
        <taxon>Plasmodiidae</taxon>
        <taxon>Plasmodium</taxon>
        <taxon>Plasmodium (Laverania)</taxon>
    </lineage>
</organism>
<dbReference type="Proteomes" id="UP000030694">
    <property type="component" value="Unassembled WGS sequence"/>
</dbReference>
<dbReference type="AlphaFoldDB" id="A0A024X7U8"/>
<accession>A0A024X7U8</accession>
<sequence>MPLKILYIQNIILFIFKFITYNYYSYIFAIICKKKKYIDNINFVIKHIIIIHIHKIDKSLNKDINFY</sequence>
<keyword evidence="1" id="KW-0812">Transmembrane</keyword>
<proteinExistence type="predicted"/>
<evidence type="ECO:0000256" key="1">
    <source>
        <dbReference type="SAM" id="Phobius"/>
    </source>
</evidence>
<protein>
    <submittedName>
        <fullName evidence="2">Uncharacterized protein</fullName>
    </submittedName>
</protein>
<evidence type="ECO:0000313" key="2">
    <source>
        <dbReference type="EMBL" id="ETW60846.1"/>
    </source>
</evidence>
<gene>
    <name evidence="2" type="ORF">PFMC_03545</name>
</gene>
<keyword evidence="1" id="KW-0472">Membrane</keyword>
<reference evidence="2 3" key="2">
    <citation type="submission" date="2013-02" db="EMBL/GenBank/DDBJ databases">
        <title>The Genome Sequence of Plasmodium falciparum CAMP/Malaysia.</title>
        <authorList>
            <consortium name="The Broad Institute Genome Sequencing Platform"/>
            <consortium name="The Broad Institute Genome Sequencing Center for Infectious Disease"/>
            <person name="Neafsey D."/>
            <person name="Cheeseman I."/>
            <person name="Volkman S."/>
            <person name="Adams J."/>
            <person name="Walker B."/>
            <person name="Young S.K."/>
            <person name="Zeng Q."/>
            <person name="Gargeya S."/>
            <person name="Fitzgerald M."/>
            <person name="Haas B."/>
            <person name="Abouelleil A."/>
            <person name="Alvarado L."/>
            <person name="Arachchi H.M."/>
            <person name="Berlin A.M."/>
            <person name="Chapman S.B."/>
            <person name="Dewar J."/>
            <person name="Goldberg J."/>
            <person name="Griggs A."/>
            <person name="Gujja S."/>
            <person name="Hansen M."/>
            <person name="Howarth C."/>
            <person name="Imamovic A."/>
            <person name="Larimer J."/>
            <person name="McCowan C."/>
            <person name="Murphy C."/>
            <person name="Neiman D."/>
            <person name="Pearson M."/>
            <person name="Priest M."/>
            <person name="Roberts A."/>
            <person name="Saif S."/>
            <person name="Shea T."/>
            <person name="Sisk P."/>
            <person name="Sykes S."/>
            <person name="Wortman J."/>
            <person name="Nusbaum C."/>
            <person name="Birren B."/>
        </authorList>
    </citation>
    <scope>NUCLEOTIDE SEQUENCE [LARGE SCALE GENOMIC DNA]</scope>
    <source>
        <strain evidence="2 3">CAMP/Malaysia</strain>
    </source>
</reference>
<dbReference type="EMBL" id="KI927523">
    <property type="protein sequence ID" value="ETW60846.1"/>
    <property type="molecule type" value="Genomic_DNA"/>
</dbReference>